<dbReference type="EMBL" id="QKYT01000340">
    <property type="protein sequence ID" value="RIA86855.1"/>
    <property type="molecule type" value="Genomic_DNA"/>
</dbReference>
<keyword evidence="3" id="KW-1185">Reference proteome</keyword>
<gene>
    <name evidence="2" type="ORF">C1645_740537</name>
</gene>
<evidence type="ECO:0000313" key="3">
    <source>
        <dbReference type="Proteomes" id="UP000265703"/>
    </source>
</evidence>
<dbReference type="Proteomes" id="UP000265703">
    <property type="component" value="Unassembled WGS sequence"/>
</dbReference>
<dbReference type="InterPro" id="IPR027417">
    <property type="entry name" value="P-loop_NTPase"/>
</dbReference>
<dbReference type="InterPro" id="IPR003593">
    <property type="entry name" value="AAA+_ATPase"/>
</dbReference>
<dbReference type="OrthoDB" id="2343598at2759"/>
<dbReference type="Gene3D" id="3.40.50.300">
    <property type="entry name" value="P-loop containing nucleotide triphosphate hydrolases"/>
    <property type="match status" value="1"/>
</dbReference>
<dbReference type="InterPro" id="IPR051667">
    <property type="entry name" value="Archaeal_ATPase_domain"/>
</dbReference>
<reference evidence="2 3" key="1">
    <citation type="submission" date="2018-06" db="EMBL/GenBank/DDBJ databases">
        <title>Comparative genomics reveals the genomic features of Rhizophagus irregularis, R. cerebriforme, R. diaphanum and Gigaspora rosea, and their symbiotic lifestyle signature.</title>
        <authorList>
            <person name="Morin E."/>
            <person name="San Clemente H."/>
            <person name="Chen E.C.H."/>
            <person name="De La Providencia I."/>
            <person name="Hainaut M."/>
            <person name="Kuo A."/>
            <person name="Kohler A."/>
            <person name="Murat C."/>
            <person name="Tang N."/>
            <person name="Roy S."/>
            <person name="Loubradou J."/>
            <person name="Henrissat B."/>
            <person name="Grigoriev I.V."/>
            <person name="Corradi N."/>
            <person name="Roux C."/>
            <person name="Martin F.M."/>
        </authorList>
    </citation>
    <scope>NUCLEOTIDE SEQUENCE [LARGE SCALE GENOMIC DNA]</scope>
    <source>
        <strain evidence="2 3">DAOM 227022</strain>
    </source>
</reference>
<dbReference type="AlphaFoldDB" id="A0A397SS55"/>
<dbReference type="PANTHER" id="PTHR37096:SF1">
    <property type="entry name" value="AAA+ ATPASE DOMAIN-CONTAINING PROTEIN"/>
    <property type="match status" value="1"/>
</dbReference>
<dbReference type="SMART" id="SM00382">
    <property type="entry name" value="AAA"/>
    <property type="match status" value="1"/>
</dbReference>
<evidence type="ECO:0000259" key="1">
    <source>
        <dbReference type="SMART" id="SM00382"/>
    </source>
</evidence>
<organism evidence="2 3">
    <name type="scientific">Glomus cerebriforme</name>
    <dbReference type="NCBI Taxonomy" id="658196"/>
    <lineage>
        <taxon>Eukaryota</taxon>
        <taxon>Fungi</taxon>
        <taxon>Fungi incertae sedis</taxon>
        <taxon>Mucoromycota</taxon>
        <taxon>Glomeromycotina</taxon>
        <taxon>Glomeromycetes</taxon>
        <taxon>Glomerales</taxon>
        <taxon>Glomeraceae</taxon>
        <taxon>Glomus</taxon>
    </lineage>
</organism>
<evidence type="ECO:0000313" key="2">
    <source>
        <dbReference type="EMBL" id="RIA86855.1"/>
    </source>
</evidence>
<protein>
    <recommendedName>
        <fullName evidence="1">AAA+ ATPase domain-containing protein</fullName>
    </recommendedName>
</protein>
<feature type="domain" description="AAA+ ATPase" evidence="1">
    <location>
        <begin position="129"/>
        <end position="285"/>
    </location>
</feature>
<dbReference type="PANTHER" id="PTHR37096">
    <property type="entry name" value="YALI0E33429P"/>
    <property type="match status" value="1"/>
</dbReference>
<dbReference type="SUPFAM" id="SSF52540">
    <property type="entry name" value="P-loop containing nucleoside triphosphate hydrolases"/>
    <property type="match status" value="1"/>
</dbReference>
<name>A0A397SS55_9GLOM</name>
<sequence>MPSLIFHNIARLSLQHSRHTLLQRFYTQNPLKNTNIGKRFYAQNYKQNSKQKSIQISQKNNTLKKFLFATLAINSTAICLYHFDILNTENIHKSFRKYVLNEVSLEEKIIDQQDHRDIAQLIVDRNNPAESYYLLFGPRGVGKSTLATLASESAKKGVLYVDASDYSQFTRNLSQEIKKLNYLNYVWPDSDSYDFRNWKIVFDKFEKIAKTKRRKENYTPLLIIDNINMDKDYLFYFDMIRTIQHSVKEAVGKYSVMFITNDKKTVEFLLGYDTVASHMEILYLGDLNEDVALSYLLEYEVDKETAKEIYKTCGGRIIDLKNAVNYFIRNKGNKTFTNDYFDRKAIQIIKKLDKCVDKENQSKVLEFLYNHSDRPFNQSEFKIHENKNVENDKIYNDLVSNNILTIAKNLKTTFESPFTRYVFENLYKA</sequence>
<proteinExistence type="predicted"/>
<comment type="caution">
    <text evidence="2">The sequence shown here is derived from an EMBL/GenBank/DDBJ whole genome shotgun (WGS) entry which is preliminary data.</text>
</comment>
<accession>A0A397SS55</accession>